<dbReference type="SUPFAM" id="SSF54534">
    <property type="entry name" value="FKBP-like"/>
    <property type="match status" value="1"/>
</dbReference>
<evidence type="ECO:0008006" key="3">
    <source>
        <dbReference type="Google" id="ProtNLM"/>
    </source>
</evidence>
<organism evidence="1 2">
    <name type="scientific">Mucilaginibacter ginsenosidivorans</name>
    <dbReference type="NCBI Taxonomy" id="398053"/>
    <lineage>
        <taxon>Bacteria</taxon>
        <taxon>Pseudomonadati</taxon>
        <taxon>Bacteroidota</taxon>
        <taxon>Sphingobacteriia</taxon>
        <taxon>Sphingobacteriales</taxon>
        <taxon>Sphingobacteriaceae</taxon>
        <taxon>Mucilaginibacter</taxon>
    </lineage>
</organism>
<dbReference type="RefSeq" id="WP_147033552.1">
    <property type="nucleotide sequence ID" value="NZ_CP042436.1"/>
</dbReference>
<gene>
    <name evidence="1" type="ORF">FRZ54_19840</name>
</gene>
<dbReference type="KEGG" id="mgin:FRZ54_19840"/>
<evidence type="ECO:0000313" key="1">
    <source>
        <dbReference type="EMBL" id="QEC64718.1"/>
    </source>
</evidence>
<dbReference type="EMBL" id="CP042436">
    <property type="protein sequence ID" value="QEC64718.1"/>
    <property type="molecule type" value="Genomic_DNA"/>
</dbReference>
<accession>A0A5B8V0J3</accession>
<protein>
    <recommendedName>
        <fullName evidence="3">Peptidylprolyl isomerase</fullName>
    </recommendedName>
</protein>
<reference evidence="1 2" key="1">
    <citation type="journal article" date="2017" name="Curr. Microbiol.">
        <title>Mucilaginibacter ginsenosidivorans sp. nov., Isolated from Soil of Ginseng Field.</title>
        <authorList>
            <person name="Kim M.M."/>
            <person name="Siddiqi M.Z."/>
            <person name="Im W.T."/>
        </authorList>
    </citation>
    <scope>NUCLEOTIDE SEQUENCE [LARGE SCALE GENOMIC DNA]</scope>
    <source>
        <strain evidence="1 2">Gsoil 3017</strain>
    </source>
</reference>
<dbReference type="InterPro" id="IPR046357">
    <property type="entry name" value="PPIase_dom_sf"/>
</dbReference>
<dbReference type="AlphaFoldDB" id="A0A5B8V0J3"/>
<dbReference type="GO" id="GO:0003755">
    <property type="term" value="F:peptidyl-prolyl cis-trans isomerase activity"/>
    <property type="evidence" value="ECO:0007669"/>
    <property type="project" value="InterPro"/>
</dbReference>
<evidence type="ECO:0000313" key="2">
    <source>
        <dbReference type="Proteomes" id="UP000321479"/>
    </source>
</evidence>
<dbReference type="OrthoDB" id="9808891at2"/>
<dbReference type="Gene3D" id="3.10.50.40">
    <property type="match status" value="1"/>
</dbReference>
<sequence length="107" mass="11811">MKVAENKMVALRYSIKNSRGAVITEIMNDTPFRYLCGSGGILPALEENIYGMHAGDQRSFVLLKEEQPGLFEDLHIDVVIDEVLDPTPFEMPQIISKADCSGGDCCC</sequence>
<dbReference type="Proteomes" id="UP000321479">
    <property type="component" value="Chromosome"/>
</dbReference>
<keyword evidence="2" id="KW-1185">Reference proteome</keyword>
<proteinExistence type="predicted"/>
<name>A0A5B8V0J3_9SPHI</name>